<gene>
    <name evidence="2" type="ORF">PIB30_093130</name>
</gene>
<name>A0ABU6QUE1_9FABA</name>
<evidence type="ECO:0000256" key="1">
    <source>
        <dbReference type="SAM" id="MobiDB-lite"/>
    </source>
</evidence>
<evidence type="ECO:0000313" key="2">
    <source>
        <dbReference type="EMBL" id="MED6115689.1"/>
    </source>
</evidence>
<proteinExistence type="predicted"/>
<comment type="caution">
    <text evidence="2">The sequence shown here is derived from an EMBL/GenBank/DDBJ whole genome shotgun (WGS) entry which is preliminary data.</text>
</comment>
<feature type="region of interest" description="Disordered" evidence="1">
    <location>
        <begin position="165"/>
        <end position="184"/>
    </location>
</feature>
<reference evidence="2 3" key="1">
    <citation type="journal article" date="2023" name="Plants (Basel)">
        <title>Bridging the Gap: Combining Genomics and Transcriptomics Approaches to Understand Stylosanthes scabra, an Orphan Legume from the Brazilian Caatinga.</title>
        <authorList>
            <person name="Ferreira-Neto J.R.C."/>
            <person name="da Silva M.D."/>
            <person name="Binneck E."/>
            <person name="de Melo N.F."/>
            <person name="da Silva R.H."/>
            <person name="de Melo A.L.T.M."/>
            <person name="Pandolfi V."/>
            <person name="Bustamante F.O."/>
            <person name="Brasileiro-Vidal A.C."/>
            <person name="Benko-Iseppon A.M."/>
        </authorList>
    </citation>
    <scope>NUCLEOTIDE SEQUENCE [LARGE SCALE GENOMIC DNA]</scope>
    <source>
        <tissue evidence="2">Leaves</tissue>
    </source>
</reference>
<dbReference type="Proteomes" id="UP001341840">
    <property type="component" value="Unassembled WGS sequence"/>
</dbReference>
<dbReference type="EMBL" id="JASCZI010001968">
    <property type="protein sequence ID" value="MED6115689.1"/>
    <property type="molecule type" value="Genomic_DNA"/>
</dbReference>
<evidence type="ECO:0000313" key="3">
    <source>
        <dbReference type="Proteomes" id="UP001341840"/>
    </source>
</evidence>
<accession>A0ABU6QUE1</accession>
<keyword evidence="3" id="KW-1185">Reference proteome</keyword>
<protein>
    <submittedName>
        <fullName evidence="2">Uncharacterized protein</fullName>
    </submittedName>
</protein>
<organism evidence="2 3">
    <name type="scientific">Stylosanthes scabra</name>
    <dbReference type="NCBI Taxonomy" id="79078"/>
    <lineage>
        <taxon>Eukaryota</taxon>
        <taxon>Viridiplantae</taxon>
        <taxon>Streptophyta</taxon>
        <taxon>Embryophyta</taxon>
        <taxon>Tracheophyta</taxon>
        <taxon>Spermatophyta</taxon>
        <taxon>Magnoliopsida</taxon>
        <taxon>eudicotyledons</taxon>
        <taxon>Gunneridae</taxon>
        <taxon>Pentapetalae</taxon>
        <taxon>rosids</taxon>
        <taxon>fabids</taxon>
        <taxon>Fabales</taxon>
        <taxon>Fabaceae</taxon>
        <taxon>Papilionoideae</taxon>
        <taxon>50 kb inversion clade</taxon>
        <taxon>dalbergioids sensu lato</taxon>
        <taxon>Dalbergieae</taxon>
        <taxon>Pterocarpus clade</taxon>
        <taxon>Stylosanthes</taxon>
    </lineage>
</organism>
<sequence>MLFVAARFSTAEEGELRAKPRTPTTASIKVVMLLLLLPPFEFVELVGFHGTGFGFDSAKLYEAGSLILKISGPFKKGSLYNVFLPPDKGCNWSESLSVRRFPFHGFKELGAVKEVKEQEDERNNSEEEICGDIFLKDGPVSSFGREDVLRKKRYNWASTRTQKMCFNAPRNGGGGPARPLRRSSQKGRTLMNFNEKMEKRAYLC</sequence>